<reference evidence="1 2" key="1">
    <citation type="journal article" date="2020" name="Cell">
        <title>Large-Scale Comparative Analyses of Tick Genomes Elucidate Their Genetic Diversity and Vector Capacities.</title>
        <authorList>
            <consortium name="Tick Genome and Microbiome Consortium (TIGMIC)"/>
            <person name="Jia N."/>
            <person name="Wang J."/>
            <person name="Shi W."/>
            <person name="Du L."/>
            <person name="Sun Y."/>
            <person name="Zhan W."/>
            <person name="Jiang J.F."/>
            <person name="Wang Q."/>
            <person name="Zhang B."/>
            <person name="Ji P."/>
            <person name="Bell-Sakyi L."/>
            <person name="Cui X.M."/>
            <person name="Yuan T.T."/>
            <person name="Jiang B.G."/>
            <person name="Yang W.F."/>
            <person name="Lam T.T."/>
            <person name="Chang Q.C."/>
            <person name="Ding S.J."/>
            <person name="Wang X.J."/>
            <person name="Zhu J.G."/>
            <person name="Ruan X.D."/>
            <person name="Zhao L."/>
            <person name="Wei J.T."/>
            <person name="Ye R.Z."/>
            <person name="Que T.C."/>
            <person name="Du C.H."/>
            <person name="Zhou Y.H."/>
            <person name="Cheng J.X."/>
            <person name="Dai P.F."/>
            <person name="Guo W.B."/>
            <person name="Han X.H."/>
            <person name="Huang E.J."/>
            <person name="Li L.F."/>
            <person name="Wei W."/>
            <person name="Gao Y.C."/>
            <person name="Liu J.Z."/>
            <person name="Shao H.Z."/>
            <person name="Wang X."/>
            <person name="Wang C.C."/>
            <person name="Yang T.C."/>
            <person name="Huo Q.B."/>
            <person name="Li W."/>
            <person name="Chen H.Y."/>
            <person name="Chen S.E."/>
            <person name="Zhou L.G."/>
            <person name="Ni X.B."/>
            <person name="Tian J.H."/>
            <person name="Sheng Y."/>
            <person name="Liu T."/>
            <person name="Pan Y.S."/>
            <person name="Xia L.Y."/>
            <person name="Li J."/>
            <person name="Zhao F."/>
            <person name="Cao W.C."/>
        </authorList>
    </citation>
    <scope>NUCLEOTIDE SEQUENCE [LARGE SCALE GENOMIC DNA]</scope>
    <source>
        <strain evidence="1">Iper-2018</strain>
    </source>
</reference>
<organism evidence="1 2">
    <name type="scientific">Ixodes persulcatus</name>
    <name type="common">Taiga tick</name>
    <dbReference type="NCBI Taxonomy" id="34615"/>
    <lineage>
        <taxon>Eukaryota</taxon>
        <taxon>Metazoa</taxon>
        <taxon>Ecdysozoa</taxon>
        <taxon>Arthropoda</taxon>
        <taxon>Chelicerata</taxon>
        <taxon>Arachnida</taxon>
        <taxon>Acari</taxon>
        <taxon>Parasitiformes</taxon>
        <taxon>Ixodida</taxon>
        <taxon>Ixodoidea</taxon>
        <taxon>Ixodidae</taxon>
        <taxon>Ixodinae</taxon>
        <taxon>Ixodes</taxon>
    </lineage>
</organism>
<sequence>MGGSYRPGNLGARVQEAIIRKVPVRGEEVCGRPNLSWRDVRRSVKLWVQDRVGVDSVERAAELAEEYATRRKLSGEESESGRSDQRKTFRQDDFPKGLPRARRAPPGRPARASATGQARARAITRASPVHAGASRAPPPAATSTAEIGAQTSRRSEVARGAKRASANGAVSAPAAAALLCPFAPAQ</sequence>
<protein>
    <submittedName>
        <fullName evidence="1">Uncharacterized protein</fullName>
    </submittedName>
</protein>
<comment type="caution">
    <text evidence="1">The sequence shown here is derived from an EMBL/GenBank/DDBJ whole genome shotgun (WGS) entry which is preliminary data.</text>
</comment>
<evidence type="ECO:0000313" key="1">
    <source>
        <dbReference type="EMBL" id="KAG0414621.1"/>
    </source>
</evidence>
<dbReference type="Proteomes" id="UP000805193">
    <property type="component" value="Unassembled WGS sequence"/>
</dbReference>
<dbReference type="EMBL" id="JABSTQ010011162">
    <property type="protein sequence ID" value="KAG0414621.1"/>
    <property type="molecule type" value="Genomic_DNA"/>
</dbReference>
<evidence type="ECO:0000313" key="2">
    <source>
        <dbReference type="Proteomes" id="UP000805193"/>
    </source>
</evidence>
<gene>
    <name evidence="1" type="ORF">HPB47_008219</name>
</gene>
<keyword evidence="2" id="KW-1185">Reference proteome</keyword>
<name>A0AC60P5M2_IXOPE</name>
<accession>A0AC60P5M2</accession>
<proteinExistence type="predicted"/>